<dbReference type="InterPro" id="IPR002514">
    <property type="entry name" value="Transposase_8"/>
</dbReference>
<dbReference type="GO" id="GO:0006313">
    <property type="term" value="P:DNA transposition"/>
    <property type="evidence" value="ECO:0007669"/>
    <property type="project" value="InterPro"/>
</dbReference>
<dbReference type="Pfam" id="PF01527">
    <property type="entry name" value="HTH_Tnp_1"/>
    <property type="match status" value="1"/>
</dbReference>
<comment type="similarity">
    <text evidence="1">Belongs to the transposase 8 family.</text>
</comment>
<evidence type="ECO:0000256" key="1">
    <source>
        <dbReference type="ARBA" id="ARBA00009964"/>
    </source>
</evidence>
<reference evidence="2 3" key="1">
    <citation type="submission" date="2017-09" db="EMBL/GenBank/DDBJ databases">
        <title>Pseudomonas abyssi sp. nov. isolated from Abyssopelagic Water.</title>
        <authorList>
            <person name="Wei Y."/>
        </authorList>
    </citation>
    <scope>NUCLEOTIDE SEQUENCE [LARGE SCALE GENOMIC DNA]</scope>
    <source>
        <strain evidence="2 3">MT5</strain>
    </source>
</reference>
<comment type="caution">
    <text evidence="2">The sequence shown here is derived from an EMBL/GenBank/DDBJ whole genome shotgun (WGS) entry which is preliminary data.</text>
</comment>
<dbReference type="AlphaFoldDB" id="A0A2A3MC29"/>
<dbReference type="SUPFAM" id="SSF46689">
    <property type="entry name" value="Homeodomain-like"/>
    <property type="match status" value="1"/>
</dbReference>
<evidence type="ECO:0000313" key="2">
    <source>
        <dbReference type="EMBL" id="PBK02379.1"/>
    </source>
</evidence>
<dbReference type="GO" id="GO:0004803">
    <property type="term" value="F:transposase activity"/>
    <property type="evidence" value="ECO:0007669"/>
    <property type="project" value="InterPro"/>
</dbReference>
<dbReference type="Proteomes" id="UP000242313">
    <property type="component" value="Unassembled WGS sequence"/>
</dbReference>
<keyword evidence="3" id="KW-1185">Reference proteome</keyword>
<sequence length="43" mass="4907">MSNPRYPEEFKIEAVRQVTERGLPVAEVASRLGMSTHSLYAWV</sequence>
<dbReference type="RefSeq" id="WP_165771337.1">
    <property type="nucleotide sequence ID" value="NZ_NTMR01000059.1"/>
</dbReference>
<dbReference type="Gene3D" id="1.10.10.10">
    <property type="entry name" value="Winged helix-like DNA-binding domain superfamily/Winged helix DNA-binding domain"/>
    <property type="match status" value="1"/>
</dbReference>
<organism evidence="2 3">
    <name type="scientific">Pseudomonas abyssi</name>
    <dbReference type="NCBI Taxonomy" id="170540"/>
    <lineage>
        <taxon>Bacteria</taxon>
        <taxon>Pseudomonadati</taxon>
        <taxon>Pseudomonadota</taxon>
        <taxon>Gammaproteobacteria</taxon>
        <taxon>Pseudomonadales</taxon>
        <taxon>Pseudomonadaceae</taxon>
        <taxon>Pseudomonas</taxon>
    </lineage>
</organism>
<name>A0A2A3MC29_9PSED</name>
<dbReference type="InterPro" id="IPR009057">
    <property type="entry name" value="Homeodomain-like_sf"/>
</dbReference>
<evidence type="ECO:0000313" key="3">
    <source>
        <dbReference type="Proteomes" id="UP000242313"/>
    </source>
</evidence>
<proteinExistence type="inferred from homology"/>
<accession>A0A2A3MC29</accession>
<dbReference type="InterPro" id="IPR036388">
    <property type="entry name" value="WH-like_DNA-bd_sf"/>
</dbReference>
<dbReference type="GO" id="GO:0003677">
    <property type="term" value="F:DNA binding"/>
    <property type="evidence" value="ECO:0007669"/>
    <property type="project" value="InterPro"/>
</dbReference>
<gene>
    <name evidence="2" type="ORF">CNQ84_20205</name>
</gene>
<protein>
    <submittedName>
        <fullName evidence="2">Conjugal transfer protein</fullName>
    </submittedName>
</protein>
<feature type="non-terminal residue" evidence="2">
    <location>
        <position position="43"/>
    </location>
</feature>
<dbReference type="EMBL" id="NTMR01000059">
    <property type="protein sequence ID" value="PBK02379.1"/>
    <property type="molecule type" value="Genomic_DNA"/>
</dbReference>